<evidence type="ECO:0000256" key="2">
    <source>
        <dbReference type="ARBA" id="ARBA00022801"/>
    </source>
</evidence>
<evidence type="ECO:0000313" key="5">
    <source>
        <dbReference type="Proteomes" id="UP000177346"/>
    </source>
</evidence>
<gene>
    <name evidence="4" type="ORF">A3B19_02435</name>
</gene>
<dbReference type="GO" id="GO:0004536">
    <property type="term" value="F:DNA nuclease activity"/>
    <property type="evidence" value="ECO:0007669"/>
    <property type="project" value="InterPro"/>
</dbReference>
<feature type="binding site" evidence="3">
    <location>
        <position position="11"/>
    </location>
    <ligand>
        <name>a divalent metal cation</name>
        <dbReference type="ChEBI" id="CHEBI:60240"/>
        <label>1</label>
    </ligand>
</feature>
<feature type="binding site" evidence="3">
    <location>
        <position position="93"/>
    </location>
    <ligand>
        <name>a divalent metal cation</name>
        <dbReference type="ChEBI" id="CHEBI:60240"/>
        <label>1</label>
    </ligand>
</feature>
<feature type="binding site" evidence="3">
    <location>
        <position position="132"/>
    </location>
    <ligand>
        <name>a divalent metal cation</name>
        <dbReference type="ChEBI" id="CHEBI:60240"/>
        <label>2</label>
    </ligand>
</feature>
<evidence type="ECO:0000313" key="4">
    <source>
        <dbReference type="EMBL" id="OGF87628.1"/>
    </source>
</evidence>
<name>A0A1F5XI91_9BACT</name>
<dbReference type="InterPro" id="IPR015991">
    <property type="entry name" value="TatD/YcfH-like"/>
</dbReference>
<feature type="binding site" evidence="3">
    <location>
        <position position="160"/>
    </location>
    <ligand>
        <name>a divalent metal cation</name>
        <dbReference type="ChEBI" id="CHEBI:60240"/>
        <label>2</label>
    </ligand>
</feature>
<dbReference type="AlphaFoldDB" id="A0A1F5XI91"/>
<organism evidence="4 5">
    <name type="scientific">Candidatus Giovannonibacteria bacterium RIFCSPLOWO2_01_FULL_46_32</name>
    <dbReference type="NCBI Taxonomy" id="1798353"/>
    <lineage>
        <taxon>Bacteria</taxon>
        <taxon>Candidatus Giovannoniibacteriota</taxon>
    </lineage>
</organism>
<keyword evidence="1 3" id="KW-0479">Metal-binding</keyword>
<evidence type="ECO:0000256" key="1">
    <source>
        <dbReference type="ARBA" id="ARBA00022723"/>
    </source>
</evidence>
<keyword evidence="2" id="KW-0378">Hydrolase</keyword>
<dbReference type="GO" id="GO:0005829">
    <property type="term" value="C:cytosol"/>
    <property type="evidence" value="ECO:0007669"/>
    <property type="project" value="TreeGrafter"/>
</dbReference>
<feature type="binding site" evidence="3">
    <location>
        <position position="208"/>
    </location>
    <ligand>
        <name>a divalent metal cation</name>
        <dbReference type="ChEBI" id="CHEBI:60240"/>
        <label>1</label>
    </ligand>
</feature>
<protein>
    <recommendedName>
        <fullName evidence="6">Hydrolase TatD</fullName>
    </recommendedName>
</protein>
<dbReference type="InterPro" id="IPR001130">
    <property type="entry name" value="TatD-like"/>
</dbReference>
<accession>A0A1F5XI91</accession>
<dbReference type="Gene3D" id="3.20.20.140">
    <property type="entry name" value="Metal-dependent hydrolases"/>
    <property type="match status" value="1"/>
</dbReference>
<sequence length="260" mass="29277">MTPRLFDVHTHAQFSAFDGDRGAVILRALEAGVWMVNVGTDKNMSRSAVELAQKYGEGVYTTVGLHPNDCEEGFDYDFYKKLAEDPKVVAIGECGLDYHRVAQHETRSLKQKKAFEAQIELAHELKRPLMIHCREAFADLIKTLQASRSKLRDDNPGVCHFFSGTIEDAEKLMDFGFSFSFGGVITFAREYEKLIKFIPLDRILPETDAPFVAPAPHRGKRNEPLRVEEVAKKIAKILNKSFEEVAKVTTKNAIRIFGLG</sequence>
<dbReference type="EMBL" id="MFIF01000003">
    <property type="protein sequence ID" value="OGF87628.1"/>
    <property type="molecule type" value="Genomic_DNA"/>
</dbReference>
<dbReference type="GO" id="GO:0046872">
    <property type="term" value="F:metal ion binding"/>
    <property type="evidence" value="ECO:0007669"/>
    <property type="project" value="UniProtKB-KW"/>
</dbReference>
<dbReference type="SUPFAM" id="SSF51556">
    <property type="entry name" value="Metallo-dependent hydrolases"/>
    <property type="match status" value="1"/>
</dbReference>
<dbReference type="PIRSF" id="PIRSF005902">
    <property type="entry name" value="DNase_TatD"/>
    <property type="match status" value="1"/>
</dbReference>
<comment type="caution">
    <text evidence="4">The sequence shown here is derived from an EMBL/GenBank/DDBJ whole genome shotgun (WGS) entry which is preliminary data.</text>
</comment>
<dbReference type="PANTHER" id="PTHR46124:SF2">
    <property type="entry name" value="D-AMINOACYL-TRNA DEACYLASE"/>
    <property type="match status" value="1"/>
</dbReference>
<reference evidence="4 5" key="1">
    <citation type="journal article" date="2016" name="Nat. Commun.">
        <title>Thousands of microbial genomes shed light on interconnected biogeochemical processes in an aquifer system.</title>
        <authorList>
            <person name="Anantharaman K."/>
            <person name="Brown C.T."/>
            <person name="Hug L.A."/>
            <person name="Sharon I."/>
            <person name="Castelle C.J."/>
            <person name="Probst A.J."/>
            <person name="Thomas B.C."/>
            <person name="Singh A."/>
            <person name="Wilkins M.J."/>
            <person name="Karaoz U."/>
            <person name="Brodie E.L."/>
            <person name="Williams K.H."/>
            <person name="Hubbard S.S."/>
            <person name="Banfield J.F."/>
        </authorList>
    </citation>
    <scope>NUCLEOTIDE SEQUENCE [LARGE SCALE GENOMIC DNA]</scope>
</reference>
<dbReference type="GO" id="GO:0016788">
    <property type="term" value="F:hydrolase activity, acting on ester bonds"/>
    <property type="evidence" value="ECO:0007669"/>
    <property type="project" value="InterPro"/>
</dbReference>
<dbReference type="CDD" id="cd01310">
    <property type="entry name" value="TatD_DNAse"/>
    <property type="match status" value="1"/>
</dbReference>
<dbReference type="NCBIfam" id="TIGR00010">
    <property type="entry name" value="YchF/TatD family DNA exonuclease"/>
    <property type="match status" value="1"/>
</dbReference>
<evidence type="ECO:0008006" key="6">
    <source>
        <dbReference type="Google" id="ProtNLM"/>
    </source>
</evidence>
<feature type="binding site" evidence="3">
    <location>
        <position position="9"/>
    </location>
    <ligand>
        <name>a divalent metal cation</name>
        <dbReference type="ChEBI" id="CHEBI:60240"/>
        <label>1</label>
    </ligand>
</feature>
<dbReference type="Pfam" id="PF01026">
    <property type="entry name" value="TatD_DNase"/>
    <property type="match status" value="1"/>
</dbReference>
<dbReference type="InterPro" id="IPR032466">
    <property type="entry name" value="Metal_Hydrolase"/>
</dbReference>
<dbReference type="PANTHER" id="PTHR46124">
    <property type="entry name" value="D-AMINOACYL-TRNA DEACYLASE"/>
    <property type="match status" value="1"/>
</dbReference>
<proteinExistence type="predicted"/>
<dbReference type="FunFam" id="3.20.20.140:FF:000005">
    <property type="entry name" value="TatD family hydrolase"/>
    <property type="match status" value="1"/>
</dbReference>
<evidence type="ECO:0000256" key="3">
    <source>
        <dbReference type="PIRSR" id="PIRSR005902-1"/>
    </source>
</evidence>
<dbReference type="Proteomes" id="UP000177346">
    <property type="component" value="Unassembled WGS sequence"/>
</dbReference>